<organism evidence="2 3">
    <name type="scientific">Legionella busanensis</name>
    <dbReference type="NCBI Taxonomy" id="190655"/>
    <lineage>
        <taxon>Bacteria</taxon>
        <taxon>Pseudomonadati</taxon>
        <taxon>Pseudomonadota</taxon>
        <taxon>Gammaproteobacteria</taxon>
        <taxon>Legionellales</taxon>
        <taxon>Legionellaceae</taxon>
        <taxon>Legionella</taxon>
    </lineage>
</organism>
<dbReference type="Proteomes" id="UP000254794">
    <property type="component" value="Unassembled WGS sequence"/>
</dbReference>
<evidence type="ECO:0000256" key="1">
    <source>
        <dbReference type="SAM" id="Phobius"/>
    </source>
</evidence>
<proteinExistence type="predicted"/>
<dbReference type="OrthoDB" id="5654272at2"/>
<dbReference type="RefSeq" id="WP_115331338.1">
    <property type="nucleotide sequence ID" value="NZ_CAAAHP010000002.1"/>
</dbReference>
<sequence length="106" mass="12505">MLVNSRLGWTINICLILCLVLNFISVYNNPIPYKHFKKLIFLKDEWILAGNSGLELKYEKMRIILDCGLFFLMELRSNATRKVIVIFADQLSHDKKRLLRLIEKVH</sequence>
<reference evidence="2 3" key="1">
    <citation type="submission" date="2018-06" db="EMBL/GenBank/DDBJ databases">
        <authorList>
            <consortium name="Pathogen Informatics"/>
            <person name="Doyle S."/>
        </authorList>
    </citation>
    <scope>NUCLEOTIDE SEQUENCE [LARGE SCALE GENOMIC DNA]</scope>
    <source>
        <strain evidence="2 3">NCTC13316</strain>
    </source>
</reference>
<feature type="transmembrane region" description="Helical" evidence="1">
    <location>
        <begin position="6"/>
        <end position="27"/>
    </location>
</feature>
<keyword evidence="1" id="KW-0472">Membrane</keyword>
<keyword evidence="3" id="KW-1185">Reference proteome</keyword>
<accession>A0A378JU46</accession>
<dbReference type="AlphaFoldDB" id="A0A378JU46"/>
<dbReference type="EMBL" id="UGOD01000001">
    <property type="protein sequence ID" value="STX51722.1"/>
    <property type="molecule type" value="Genomic_DNA"/>
</dbReference>
<name>A0A378JU46_9GAMM</name>
<protein>
    <submittedName>
        <fullName evidence="2">Uncharacterized protein</fullName>
    </submittedName>
</protein>
<gene>
    <name evidence="2" type="ORF">NCTC13316_01818</name>
</gene>
<keyword evidence="1" id="KW-1133">Transmembrane helix</keyword>
<keyword evidence="1" id="KW-0812">Transmembrane</keyword>
<evidence type="ECO:0000313" key="2">
    <source>
        <dbReference type="EMBL" id="STX51722.1"/>
    </source>
</evidence>
<evidence type="ECO:0000313" key="3">
    <source>
        <dbReference type="Proteomes" id="UP000254794"/>
    </source>
</evidence>